<dbReference type="InterPro" id="IPR038729">
    <property type="entry name" value="Rad50/SbcC_AAA"/>
</dbReference>
<gene>
    <name evidence="11" type="primary">recN</name>
    <name evidence="11" type="ordered locus">CBUD_1385</name>
</gene>
<comment type="function">
    <text evidence="1">May be involved in recombinational repair of damaged DNA.</text>
</comment>
<keyword evidence="4" id="KW-0547">Nucleotide-binding</keyword>
<dbReference type="GO" id="GO:0016887">
    <property type="term" value="F:ATP hydrolysis activity"/>
    <property type="evidence" value="ECO:0007669"/>
    <property type="project" value="InterPro"/>
</dbReference>
<evidence type="ECO:0000256" key="3">
    <source>
        <dbReference type="ARBA" id="ARBA00021315"/>
    </source>
</evidence>
<dbReference type="FunFam" id="3.40.50.300:FF:000356">
    <property type="entry name" value="DNA repair protein RecN"/>
    <property type="match status" value="1"/>
</dbReference>
<dbReference type="HOGENOM" id="CLU_018297_3_1_6"/>
<protein>
    <recommendedName>
        <fullName evidence="3">DNA repair protein RecN</fullName>
    </recommendedName>
    <alternativeName>
        <fullName evidence="8">Recombination protein N</fullName>
    </alternativeName>
</protein>
<comment type="similarity">
    <text evidence="2">Belongs to the RecN family.</text>
</comment>
<dbReference type="GO" id="GO:0009432">
    <property type="term" value="P:SOS response"/>
    <property type="evidence" value="ECO:0007669"/>
    <property type="project" value="TreeGrafter"/>
</dbReference>
<evidence type="ECO:0000256" key="2">
    <source>
        <dbReference type="ARBA" id="ARBA00009441"/>
    </source>
</evidence>
<organism evidence="11 12">
    <name type="scientific">Coxiella burnetii (strain Dugway 5J108-111)</name>
    <dbReference type="NCBI Taxonomy" id="434922"/>
    <lineage>
        <taxon>Bacteria</taxon>
        <taxon>Pseudomonadati</taxon>
        <taxon>Pseudomonadota</taxon>
        <taxon>Gammaproteobacteria</taxon>
        <taxon>Legionellales</taxon>
        <taxon>Coxiellaceae</taxon>
        <taxon>Coxiella</taxon>
    </lineage>
</organism>
<evidence type="ECO:0000256" key="7">
    <source>
        <dbReference type="ARBA" id="ARBA00023204"/>
    </source>
</evidence>
<dbReference type="GO" id="GO:0006310">
    <property type="term" value="P:DNA recombination"/>
    <property type="evidence" value="ECO:0007669"/>
    <property type="project" value="InterPro"/>
</dbReference>
<dbReference type="Pfam" id="PF13476">
    <property type="entry name" value="AAA_23"/>
    <property type="match status" value="1"/>
</dbReference>
<dbReference type="KEGG" id="cbd:CBUD_1385"/>
<reference evidence="11 12" key="1">
    <citation type="journal article" date="2009" name="Infect. Immun.">
        <title>Comparative genomics reveal extensive transposon-mediated genomic plasticity and diversity among potential effector proteins within the genus Coxiella.</title>
        <authorList>
            <person name="Beare P.A."/>
            <person name="Unsworth N."/>
            <person name="Andoh M."/>
            <person name="Voth D.E."/>
            <person name="Omsland A."/>
            <person name="Gilk S.D."/>
            <person name="Williams K.P."/>
            <person name="Sobral B.W."/>
            <person name="Kupko J.J.III."/>
            <person name="Porcella S.F."/>
            <person name="Samuel J.E."/>
            <person name="Heinzen R.A."/>
        </authorList>
    </citation>
    <scope>NUCLEOTIDE SEQUENCE [LARGE SCALE GENOMIC DNA]</scope>
    <source>
        <strain evidence="11 12">Dugway 5J108-111</strain>
    </source>
</reference>
<name>A9KG95_COXBN</name>
<sequence>MGKSACPLNRVETFIPVNIITHCTLFTPLITIITTHCAASWIGKNERLRCKGMLTHIHIKNFIVVESLSLDFDKGLTVLTGETGAGKSIIVDAVNLALGERADTAIIRKEADQCDISLCFDISNNSDAQAWLKAKDFADGFDCIVRRIIFPDGRSRSTINGHPCTQQLIREFAHFILQIHGQHQHQTLLKRERQQQWLDNFAHHHELLDKIRQDYFQWKNLQTELNQLNEQAKNRDHELSLLRYQFEELENANLQEGEWKTLSQQHQQLHNAQSLIEKLTQAITLTVQSDEISASRLLQQAIERVNEIKMEDSQLAAIKEMLNTAAIYLQEAGTELNHYCERLDLSAENLTLLETRLSLLHDLARKHHISPDDLIDMKKSLQKRIEKLENIEEQIQSLKQRQVEIQTNYEKTASELSASRKKAAKTLEKKITEKMQLLGMSNGQFMVRFEKAETEISPQGKEKVTFYVNTNPGQEFLPLQKIVSGGELSRISLALQVITAQKENTSALIFDEVDTGIGGKTAGIVGQLLRELGEKAQVLCITHLPQVAALGHHHLYVKKIIGKNSVSTAIEQLTQKERVEELARMLSGTKITQQTIAHAESLLCGDSV</sequence>
<dbReference type="PANTHER" id="PTHR11059">
    <property type="entry name" value="DNA REPAIR PROTEIN RECN"/>
    <property type="match status" value="1"/>
</dbReference>
<dbReference type="Gene3D" id="3.40.50.300">
    <property type="entry name" value="P-loop containing nucleotide triphosphate hydrolases"/>
    <property type="match status" value="2"/>
</dbReference>
<proteinExistence type="inferred from homology"/>
<dbReference type="NCBIfam" id="NF008121">
    <property type="entry name" value="PRK10869.1"/>
    <property type="match status" value="1"/>
</dbReference>
<dbReference type="FunFam" id="3.40.50.300:FF:000319">
    <property type="entry name" value="DNA repair protein RecN"/>
    <property type="match status" value="1"/>
</dbReference>
<evidence type="ECO:0000313" key="11">
    <source>
        <dbReference type="EMBL" id="ABS77588.2"/>
    </source>
</evidence>
<keyword evidence="7" id="KW-0234">DNA repair</keyword>
<evidence type="ECO:0000313" key="12">
    <source>
        <dbReference type="Proteomes" id="UP000008555"/>
    </source>
</evidence>
<dbReference type="EMBL" id="CP000733">
    <property type="protein sequence ID" value="ABS77588.2"/>
    <property type="molecule type" value="Genomic_DNA"/>
</dbReference>
<accession>A9KG95</accession>
<keyword evidence="9" id="KW-0175">Coiled coil</keyword>
<evidence type="ECO:0000256" key="9">
    <source>
        <dbReference type="SAM" id="Coils"/>
    </source>
</evidence>
<dbReference type="InterPro" id="IPR027417">
    <property type="entry name" value="P-loop_NTPase"/>
</dbReference>
<evidence type="ECO:0000256" key="6">
    <source>
        <dbReference type="ARBA" id="ARBA00022840"/>
    </source>
</evidence>
<evidence type="ECO:0000256" key="8">
    <source>
        <dbReference type="ARBA" id="ARBA00033408"/>
    </source>
</evidence>
<dbReference type="GO" id="GO:0043590">
    <property type="term" value="C:bacterial nucleoid"/>
    <property type="evidence" value="ECO:0007669"/>
    <property type="project" value="TreeGrafter"/>
</dbReference>
<evidence type="ECO:0000256" key="1">
    <source>
        <dbReference type="ARBA" id="ARBA00003618"/>
    </source>
</evidence>
<dbReference type="PIRSF" id="PIRSF003128">
    <property type="entry name" value="RecN"/>
    <property type="match status" value="1"/>
</dbReference>
<evidence type="ECO:0000259" key="10">
    <source>
        <dbReference type="Pfam" id="PF13476"/>
    </source>
</evidence>
<feature type="coiled-coil region" evidence="9">
    <location>
        <begin position="374"/>
        <end position="408"/>
    </location>
</feature>
<dbReference type="GO" id="GO:0006302">
    <property type="term" value="P:double-strand break repair"/>
    <property type="evidence" value="ECO:0007669"/>
    <property type="project" value="InterPro"/>
</dbReference>
<feature type="domain" description="Rad50/SbcC-type AAA" evidence="10">
    <location>
        <begin position="57"/>
        <end position="273"/>
    </location>
</feature>
<evidence type="ECO:0000256" key="5">
    <source>
        <dbReference type="ARBA" id="ARBA00022763"/>
    </source>
</evidence>
<evidence type="ECO:0000256" key="4">
    <source>
        <dbReference type="ARBA" id="ARBA00022741"/>
    </source>
</evidence>
<keyword evidence="5" id="KW-0227">DNA damage</keyword>
<dbReference type="InterPro" id="IPR004604">
    <property type="entry name" value="DNA_recomb/repair_RecN"/>
</dbReference>
<dbReference type="AlphaFoldDB" id="A9KG95"/>
<dbReference type="PANTHER" id="PTHR11059:SF0">
    <property type="entry name" value="DNA REPAIR PROTEIN RECN"/>
    <property type="match status" value="1"/>
</dbReference>
<dbReference type="CDD" id="cd03241">
    <property type="entry name" value="ABC_RecN"/>
    <property type="match status" value="2"/>
</dbReference>
<dbReference type="NCBIfam" id="TIGR00634">
    <property type="entry name" value="recN"/>
    <property type="match status" value="1"/>
</dbReference>
<dbReference type="GO" id="GO:0005524">
    <property type="term" value="F:ATP binding"/>
    <property type="evidence" value="ECO:0007669"/>
    <property type="project" value="UniProtKB-KW"/>
</dbReference>
<keyword evidence="6" id="KW-0067">ATP-binding</keyword>
<dbReference type="Proteomes" id="UP000008555">
    <property type="component" value="Chromosome"/>
</dbReference>
<dbReference type="SUPFAM" id="SSF52540">
    <property type="entry name" value="P-loop containing nucleoside triphosphate hydrolases"/>
    <property type="match status" value="1"/>
</dbReference>